<name>A0A380D920_9GAMM</name>
<feature type="signal peptide" evidence="2">
    <location>
        <begin position="1"/>
        <end position="21"/>
    </location>
</feature>
<sequence length="97" mass="10934">MNFRKTILAFFLFSLTASAVAAPYDSLAYALRQQKIIEDLRSHCHIDNAIPDAKIKKMFLHNKQNESQILAVAAALRSGNIKNYKKSIENIKCPKPS</sequence>
<accession>A0A380D920</accession>
<dbReference type="Proteomes" id="UP000255529">
    <property type="component" value="Unassembled WGS sequence"/>
</dbReference>
<evidence type="ECO:0000313" key="3">
    <source>
        <dbReference type="EMBL" id="SUJ85042.1"/>
    </source>
</evidence>
<evidence type="ECO:0000256" key="1">
    <source>
        <dbReference type="ARBA" id="ARBA00035681"/>
    </source>
</evidence>
<evidence type="ECO:0000256" key="2">
    <source>
        <dbReference type="SAM" id="SignalP"/>
    </source>
</evidence>
<organism evidence="3 4">
    <name type="scientific">Serratia quinivorans</name>
    <dbReference type="NCBI Taxonomy" id="137545"/>
    <lineage>
        <taxon>Bacteria</taxon>
        <taxon>Pseudomonadati</taxon>
        <taxon>Pseudomonadota</taxon>
        <taxon>Gammaproteobacteria</taxon>
        <taxon>Enterobacterales</taxon>
        <taxon>Yersiniaceae</taxon>
        <taxon>Serratia</taxon>
    </lineage>
</organism>
<dbReference type="EMBL" id="UGYN01000003">
    <property type="protein sequence ID" value="SUJ85042.1"/>
    <property type="molecule type" value="Genomic_DNA"/>
</dbReference>
<gene>
    <name evidence="3" type="ORF">NCTC11544_05816</name>
</gene>
<dbReference type="RefSeq" id="WP_115185001.1">
    <property type="nucleotide sequence ID" value="NZ_CAMKUF010000009.1"/>
</dbReference>
<feature type="chain" id="PRO_5016730854" description="Uncharacterized protein YicS" evidence="2">
    <location>
        <begin position="22"/>
        <end position="97"/>
    </location>
</feature>
<dbReference type="InterPro" id="IPR048144">
    <property type="entry name" value="YicS_fam"/>
</dbReference>
<reference evidence="3 4" key="1">
    <citation type="submission" date="2018-06" db="EMBL/GenBank/DDBJ databases">
        <authorList>
            <consortium name="Pathogen Informatics"/>
            <person name="Doyle S."/>
        </authorList>
    </citation>
    <scope>NUCLEOTIDE SEQUENCE [LARGE SCALE GENOMIC DNA]</scope>
    <source>
        <strain evidence="3 4">NCTC11544</strain>
    </source>
</reference>
<dbReference type="AlphaFoldDB" id="A0A380D920"/>
<dbReference type="NCBIfam" id="NF041639">
    <property type="entry name" value="YicS_fam"/>
    <property type="match status" value="1"/>
</dbReference>
<proteinExistence type="predicted"/>
<keyword evidence="2" id="KW-0732">Signal</keyword>
<evidence type="ECO:0000313" key="4">
    <source>
        <dbReference type="Proteomes" id="UP000255529"/>
    </source>
</evidence>
<protein>
    <recommendedName>
        <fullName evidence="1">Uncharacterized protein YicS</fullName>
    </recommendedName>
</protein>